<gene>
    <name evidence="2" type="ORF">IAA45_05025</name>
</gene>
<proteinExistence type="predicted"/>
<dbReference type="Gene3D" id="3.30.300.30">
    <property type="match status" value="1"/>
</dbReference>
<dbReference type="AlphaFoldDB" id="A0A9D2B3I0"/>
<evidence type="ECO:0000256" key="1">
    <source>
        <dbReference type="SAM" id="Coils"/>
    </source>
</evidence>
<dbReference type="InterPro" id="IPR045851">
    <property type="entry name" value="AMP-bd_C_sf"/>
</dbReference>
<keyword evidence="1" id="KW-0175">Coiled coil</keyword>
<evidence type="ECO:0000313" key="3">
    <source>
        <dbReference type="Proteomes" id="UP000886817"/>
    </source>
</evidence>
<protein>
    <recommendedName>
        <fullName evidence="4">Stage III sporulation protein AG</fullName>
    </recommendedName>
</protein>
<evidence type="ECO:0000313" key="2">
    <source>
        <dbReference type="EMBL" id="HIX59064.1"/>
    </source>
</evidence>
<accession>A0A9D2B3I0</accession>
<evidence type="ECO:0008006" key="4">
    <source>
        <dbReference type="Google" id="ProtNLM"/>
    </source>
</evidence>
<comment type="caution">
    <text evidence="2">The sequence shown here is derived from an EMBL/GenBank/DDBJ whole genome shotgun (WGS) entry which is preliminary data.</text>
</comment>
<feature type="coiled-coil region" evidence="1">
    <location>
        <begin position="5"/>
        <end position="32"/>
    </location>
</feature>
<name>A0A9D2B3I0_9FIRM</name>
<sequence length="95" mass="10442">MQSPETEGSGEKQQLERELEELLRQVEGIGEIRVMLTLEEENNSIYASESGGTKVAGVLIAAQGADDLTVVQNIQEAVQALFQVEAHKIKVMKMK</sequence>
<dbReference type="Proteomes" id="UP000886817">
    <property type="component" value="Unassembled WGS sequence"/>
</dbReference>
<dbReference type="EMBL" id="DXEX01000115">
    <property type="protein sequence ID" value="HIX59064.1"/>
    <property type="molecule type" value="Genomic_DNA"/>
</dbReference>
<organism evidence="2 3">
    <name type="scientific">Candidatus Blautia gallistercoris</name>
    <dbReference type="NCBI Taxonomy" id="2838490"/>
    <lineage>
        <taxon>Bacteria</taxon>
        <taxon>Bacillati</taxon>
        <taxon>Bacillota</taxon>
        <taxon>Clostridia</taxon>
        <taxon>Lachnospirales</taxon>
        <taxon>Lachnospiraceae</taxon>
        <taxon>Blautia</taxon>
    </lineage>
</organism>
<reference evidence="2" key="2">
    <citation type="submission" date="2021-04" db="EMBL/GenBank/DDBJ databases">
        <authorList>
            <person name="Gilroy R."/>
        </authorList>
    </citation>
    <scope>NUCLEOTIDE SEQUENCE</scope>
    <source>
        <strain evidence="2">ChiSjej1B19-8411</strain>
    </source>
</reference>
<reference evidence="2" key="1">
    <citation type="journal article" date="2021" name="PeerJ">
        <title>Extensive microbial diversity within the chicken gut microbiome revealed by metagenomics and culture.</title>
        <authorList>
            <person name="Gilroy R."/>
            <person name="Ravi A."/>
            <person name="Getino M."/>
            <person name="Pursley I."/>
            <person name="Horton D.L."/>
            <person name="Alikhan N.F."/>
            <person name="Baker D."/>
            <person name="Gharbi K."/>
            <person name="Hall N."/>
            <person name="Watson M."/>
            <person name="Adriaenssens E.M."/>
            <person name="Foster-Nyarko E."/>
            <person name="Jarju S."/>
            <person name="Secka A."/>
            <person name="Antonio M."/>
            <person name="Oren A."/>
            <person name="Chaudhuri R.R."/>
            <person name="La Ragione R."/>
            <person name="Hildebrand F."/>
            <person name="Pallen M.J."/>
        </authorList>
    </citation>
    <scope>NUCLEOTIDE SEQUENCE</scope>
    <source>
        <strain evidence="2">ChiSjej1B19-8411</strain>
    </source>
</reference>